<accession>A7S591</accession>
<dbReference type="InterPro" id="IPR005123">
    <property type="entry name" value="Oxoglu/Fe-dep_dioxygenase_dom"/>
</dbReference>
<keyword evidence="5" id="KW-0408">Iron</keyword>
<dbReference type="Proteomes" id="UP000001593">
    <property type="component" value="Unassembled WGS sequence"/>
</dbReference>
<dbReference type="STRING" id="45351.A7S591"/>
<evidence type="ECO:0000256" key="4">
    <source>
        <dbReference type="ARBA" id="ARBA00023002"/>
    </source>
</evidence>
<dbReference type="InterPro" id="IPR039210">
    <property type="entry name" value="OGFOD3"/>
</dbReference>
<dbReference type="Pfam" id="PF13640">
    <property type="entry name" value="2OG-FeII_Oxy_3"/>
    <property type="match status" value="1"/>
</dbReference>
<name>A7S591_NEMVE</name>
<dbReference type="EMBL" id="DS469581">
    <property type="protein sequence ID" value="EDO41203.1"/>
    <property type="molecule type" value="Genomic_DNA"/>
</dbReference>
<evidence type="ECO:0000256" key="3">
    <source>
        <dbReference type="ARBA" id="ARBA00022964"/>
    </source>
</evidence>
<dbReference type="PANTHER" id="PTHR14650">
    <property type="entry name" value="PROLYL HYDROXYLASE-RELATED"/>
    <property type="match status" value="1"/>
</dbReference>
<dbReference type="PANTHER" id="PTHR14650:SF1">
    <property type="entry name" value="2-OXOGLUTARATE AND IRON-DEPENDENT OXYGENASE DOMAIN-CONTAINING PROTEIN 3"/>
    <property type="match status" value="1"/>
</dbReference>
<dbReference type="PhylomeDB" id="A7S591"/>
<evidence type="ECO:0000313" key="7">
    <source>
        <dbReference type="EMBL" id="EDO41203.1"/>
    </source>
</evidence>
<evidence type="ECO:0000259" key="6">
    <source>
        <dbReference type="PROSITE" id="PS51471"/>
    </source>
</evidence>
<evidence type="ECO:0000256" key="5">
    <source>
        <dbReference type="ARBA" id="ARBA00023004"/>
    </source>
</evidence>
<dbReference type="eggNOG" id="ENOG502QR2P">
    <property type="taxonomic scope" value="Eukaryota"/>
</dbReference>
<feature type="domain" description="Fe2OG dioxygenase" evidence="6">
    <location>
        <begin position="138"/>
        <end position="237"/>
    </location>
</feature>
<dbReference type="InterPro" id="IPR044862">
    <property type="entry name" value="Pro_4_hyd_alph_FE2OG_OXY"/>
</dbReference>
<dbReference type="SMART" id="SM00702">
    <property type="entry name" value="P4Hc"/>
    <property type="match status" value="1"/>
</dbReference>
<keyword evidence="4" id="KW-0560">Oxidoreductase</keyword>
<protein>
    <recommendedName>
        <fullName evidence="6">Fe2OG dioxygenase domain-containing protein</fullName>
    </recommendedName>
</protein>
<keyword evidence="2" id="KW-0479">Metal-binding</keyword>
<dbReference type="PROSITE" id="PS51471">
    <property type="entry name" value="FE2OG_OXY"/>
    <property type="match status" value="1"/>
</dbReference>
<gene>
    <name evidence="7" type="ORF">NEMVEDRAFT_v1g105050</name>
</gene>
<dbReference type="InterPro" id="IPR006620">
    <property type="entry name" value="Pro_4_hyd_alph"/>
</dbReference>
<dbReference type="Gene3D" id="2.60.120.620">
    <property type="entry name" value="q2cbj1_9rhob like domain"/>
    <property type="match status" value="1"/>
</dbReference>
<dbReference type="GO" id="GO:0051213">
    <property type="term" value="F:dioxygenase activity"/>
    <property type="evidence" value="ECO:0007669"/>
    <property type="project" value="UniProtKB-KW"/>
</dbReference>
<keyword evidence="3" id="KW-0223">Dioxygenase</keyword>
<dbReference type="GO" id="GO:0005506">
    <property type="term" value="F:iron ion binding"/>
    <property type="evidence" value="ECO:0007669"/>
    <property type="project" value="InterPro"/>
</dbReference>
<proteinExistence type="predicted"/>
<dbReference type="GO" id="GO:0016705">
    <property type="term" value="F:oxidoreductase activity, acting on paired donors, with incorporation or reduction of molecular oxygen"/>
    <property type="evidence" value="ECO:0007669"/>
    <property type="project" value="InterPro"/>
</dbReference>
<dbReference type="AlphaFoldDB" id="A7S591"/>
<dbReference type="InParanoid" id="A7S591"/>
<reference evidence="7 8" key="1">
    <citation type="journal article" date="2007" name="Science">
        <title>Sea anemone genome reveals ancestral eumetazoan gene repertoire and genomic organization.</title>
        <authorList>
            <person name="Putnam N.H."/>
            <person name="Srivastava M."/>
            <person name="Hellsten U."/>
            <person name="Dirks B."/>
            <person name="Chapman J."/>
            <person name="Salamov A."/>
            <person name="Terry A."/>
            <person name="Shapiro H."/>
            <person name="Lindquist E."/>
            <person name="Kapitonov V.V."/>
            <person name="Jurka J."/>
            <person name="Genikhovich G."/>
            <person name="Grigoriev I.V."/>
            <person name="Lucas S.M."/>
            <person name="Steele R.E."/>
            <person name="Finnerty J.R."/>
            <person name="Technau U."/>
            <person name="Martindale M.Q."/>
            <person name="Rokhsar D.S."/>
        </authorList>
    </citation>
    <scope>NUCLEOTIDE SEQUENCE [LARGE SCALE GENOMIC DNA]</scope>
    <source>
        <strain evidence="8">CH2 X CH6</strain>
    </source>
</reference>
<comment type="cofactor">
    <cofactor evidence="1">
        <name>L-ascorbate</name>
        <dbReference type="ChEBI" id="CHEBI:38290"/>
    </cofactor>
</comment>
<evidence type="ECO:0000313" key="8">
    <source>
        <dbReference type="Proteomes" id="UP000001593"/>
    </source>
</evidence>
<sequence length="249" mass="28051">MITFVSVDDSVSRKFLNVKCSNDYGTKFKSCVPKKCGRAVMDDVVSFEEAVYLADLAKRGMKHGGSSGGPTILDLHSGALTYGEKFVNIYTLAKKLKTGELFTKKDFEVYKQVKNKIKNAIATEFNIDQNSLYLTKPTFFSRMTAKPAKTIHDEYWHPHIDKTTYGSFYYTSLLYLSDYGRNFTGGRFVFVDKNTNHTVEPKTARVSFFTSGSENLHHVEKVKNGTRFAITVSFTCDPKFAITDPSAEP</sequence>
<evidence type="ECO:0000256" key="2">
    <source>
        <dbReference type="ARBA" id="ARBA00022723"/>
    </source>
</evidence>
<evidence type="ECO:0000256" key="1">
    <source>
        <dbReference type="ARBA" id="ARBA00001961"/>
    </source>
</evidence>
<dbReference type="HOGENOM" id="CLU_042482_0_0_1"/>
<dbReference type="OMA" id="YESFHYT"/>
<dbReference type="GO" id="GO:0031418">
    <property type="term" value="F:L-ascorbic acid binding"/>
    <property type="evidence" value="ECO:0007669"/>
    <property type="project" value="InterPro"/>
</dbReference>
<organism evidence="7 8">
    <name type="scientific">Nematostella vectensis</name>
    <name type="common">Starlet sea anemone</name>
    <dbReference type="NCBI Taxonomy" id="45351"/>
    <lineage>
        <taxon>Eukaryota</taxon>
        <taxon>Metazoa</taxon>
        <taxon>Cnidaria</taxon>
        <taxon>Anthozoa</taxon>
        <taxon>Hexacorallia</taxon>
        <taxon>Actiniaria</taxon>
        <taxon>Edwardsiidae</taxon>
        <taxon>Nematostella</taxon>
    </lineage>
</organism>
<keyword evidence="8" id="KW-1185">Reference proteome</keyword>